<sequence length="39" mass="4591">MLDITDVSFTYGQTQILLLTMTFDLMLTMTFFSEFMQIC</sequence>
<evidence type="ECO:0000313" key="3">
    <source>
        <dbReference type="Proteomes" id="UP000055024"/>
    </source>
</evidence>
<keyword evidence="1" id="KW-0472">Membrane</keyword>
<dbReference type="AlphaFoldDB" id="A0A0V1G7H7"/>
<keyword evidence="3" id="KW-1185">Reference proteome</keyword>
<evidence type="ECO:0000313" key="2">
    <source>
        <dbReference type="EMBL" id="KRY94187.1"/>
    </source>
</evidence>
<name>A0A0V1G7H7_9BILA</name>
<dbReference type="Proteomes" id="UP000055024">
    <property type="component" value="Unassembled WGS sequence"/>
</dbReference>
<comment type="caution">
    <text evidence="2">The sequence shown here is derived from an EMBL/GenBank/DDBJ whole genome shotgun (WGS) entry which is preliminary data.</text>
</comment>
<protein>
    <submittedName>
        <fullName evidence="2">Uncharacterized protein</fullName>
    </submittedName>
</protein>
<dbReference type="EMBL" id="JYDP01005426">
    <property type="protein sequence ID" value="KRY94187.1"/>
    <property type="molecule type" value="Genomic_DNA"/>
</dbReference>
<proteinExistence type="predicted"/>
<organism evidence="2 3">
    <name type="scientific">Trichinella zimbabwensis</name>
    <dbReference type="NCBI Taxonomy" id="268475"/>
    <lineage>
        <taxon>Eukaryota</taxon>
        <taxon>Metazoa</taxon>
        <taxon>Ecdysozoa</taxon>
        <taxon>Nematoda</taxon>
        <taxon>Enoplea</taxon>
        <taxon>Dorylaimia</taxon>
        <taxon>Trichinellida</taxon>
        <taxon>Trichinellidae</taxon>
        <taxon>Trichinella</taxon>
    </lineage>
</organism>
<gene>
    <name evidence="2" type="ORF">T11_14880</name>
</gene>
<keyword evidence="1" id="KW-0812">Transmembrane</keyword>
<feature type="transmembrane region" description="Helical" evidence="1">
    <location>
        <begin position="16"/>
        <end position="36"/>
    </location>
</feature>
<accession>A0A0V1G7H7</accession>
<keyword evidence="1" id="KW-1133">Transmembrane helix</keyword>
<evidence type="ECO:0000256" key="1">
    <source>
        <dbReference type="SAM" id="Phobius"/>
    </source>
</evidence>
<reference evidence="2 3" key="1">
    <citation type="submission" date="2015-01" db="EMBL/GenBank/DDBJ databases">
        <title>Evolution of Trichinella species and genotypes.</title>
        <authorList>
            <person name="Korhonen P.K."/>
            <person name="Edoardo P."/>
            <person name="Giuseppe L.R."/>
            <person name="Gasser R.B."/>
        </authorList>
    </citation>
    <scope>NUCLEOTIDE SEQUENCE [LARGE SCALE GENOMIC DNA]</scope>
    <source>
        <strain evidence="2">ISS1029</strain>
    </source>
</reference>